<proteinExistence type="predicted"/>
<comment type="caution">
    <text evidence="2">The sequence shown here is derived from an EMBL/GenBank/DDBJ whole genome shotgun (WGS) entry which is preliminary data.</text>
</comment>
<evidence type="ECO:0000313" key="3">
    <source>
        <dbReference type="Proteomes" id="UP000016480"/>
    </source>
</evidence>
<organism evidence="2 3">
    <name type="scientific">Pseudoalteromonas rubra</name>
    <dbReference type="NCBI Taxonomy" id="43658"/>
    <lineage>
        <taxon>Bacteria</taxon>
        <taxon>Pseudomonadati</taxon>
        <taxon>Pseudomonadota</taxon>
        <taxon>Gammaproteobacteria</taxon>
        <taxon>Alteromonadales</taxon>
        <taxon>Pseudoalteromonadaceae</taxon>
        <taxon>Pseudoalteromonas</taxon>
    </lineage>
</organism>
<dbReference type="PANTHER" id="PTHR43000">
    <property type="entry name" value="DTDP-D-GLUCOSE 4,6-DEHYDRATASE-RELATED"/>
    <property type="match status" value="1"/>
</dbReference>
<dbReference type="AlphaFoldDB" id="A0A8T0CE43"/>
<dbReference type="InterPro" id="IPR016040">
    <property type="entry name" value="NAD(P)-bd_dom"/>
</dbReference>
<evidence type="ECO:0000259" key="1">
    <source>
        <dbReference type="Pfam" id="PF16363"/>
    </source>
</evidence>
<dbReference type="Pfam" id="PF16363">
    <property type="entry name" value="GDP_Man_Dehyd"/>
    <property type="match status" value="1"/>
</dbReference>
<dbReference type="Gene3D" id="3.90.25.10">
    <property type="entry name" value="UDP-galactose 4-epimerase, domain 1"/>
    <property type="match status" value="1"/>
</dbReference>
<protein>
    <submittedName>
        <fullName evidence="2">dTDP-glucose 4,6-dehydratase</fullName>
    </submittedName>
</protein>
<name>A0A8T0CE43_9GAMM</name>
<gene>
    <name evidence="2" type="primary">rfbB</name>
    <name evidence="2" type="ORF">PRUB_a1627</name>
</gene>
<dbReference type="SUPFAM" id="SSF51735">
    <property type="entry name" value="NAD(P)-binding Rossmann-fold domains"/>
    <property type="match status" value="1"/>
</dbReference>
<dbReference type="Proteomes" id="UP000016480">
    <property type="component" value="Unassembled WGS sequence"/>
</dbReference>
<accession>A0A8T0CE43</accession>
<evidence type="ECO:0000313" key="2">
    <source>
        <dbReference type="EMBL" id="KAF7788618.1"/>
    </source>
</evidence>
<reference evidence="2 3" key="1">
    <citation type="journal article" date="2012" name="J. Bacteriol.">
        <title>Genome sequence of the cycloprodigiosin-producing bacterial strain Pseudoalteromonas rubra ATCC 29570(T).</title>
        <authorList>
            <person name="Xie B.B."/>
            <person name="Shu Y.L."/>
            <person name="Qin Q.L."/>
            <person name="Rong J.C."/>
            <person name="Zhang X.Y."/>
            <person name="Chen X.L."/>
            <person name="Zhou B.C."/>
            <person name="Zhang Y.Z."/>
        </authorList>
    </citation>
    <scope>NUCLEOTIDE SEQUENCE [LARGE SCALE GENOMIC DNA]</scope>
    <source>
        <strain evidence="2 3">DSM 6842</strain>
    </source>
</reference>
<sequence>MLMAETRVLITGGAGFIAHHLVLEILRRTDWHITTLDRLDYSGNLNRLQDALSDLPPAVTRRVKIVFHDLKAALNPQIIQEIGRVDYVFHLAAGSHVDRSIAYPMSFVLDNVVGTCNILDFARSQDNLRRFFYFSTDEVFGPAPADVCYKENDRYNSTNPYSATKAGGEELAVAYHNTYKVPVVITHTMNVFGQRQHPEKFIPQSIRKIQQGETVTIHSDKTCTIPGSRFYIHAQDVADALLFLVDSNWSEKTDNEQTLCPKFNIVGAKELNNLELAQIIAQVQNKPLRYELVDFHSSRPGHDLRYALCGEKMKQLGWTPKVDLLSRLEQVVHWTLLNPRWC</sequence>
<dbReference type="Gene3D" id="3.40.50.720">
    <property type="entry name" value="NAD(P)-binding Rossmann-like Domain"/>
    <property type="match status" value="1"/>
</dbReference>
<dbReference type="InterPro" id="IPR036291">
    <property type="entry name" value="NAD(P)-bd_dom_sf"/>
</dbReference>
<dbReference type="EMBL" id="AHCD03000020">
    <property type="protein sequence ID" value="KAF7788618.1"/>
    <property type="molecule type" value="Genomic_DNA"/>
</dbReference>
<feature type="domain" description="NAD(P)-binding" evidence="1">
    <location>
        <begin position="9"/>
        <end position="325"/>
    </location>
</feature>